<feature type="region of interest" description="Disordered" evidence="1">
    <location>
        <begin position="40"/>
        <end position="65"/>
    </location>
</feature>
<evidence type="ECO:0000313" key="3">
    <source>
        <dbReference type="Proteomes" id="UP001595908"/>
    </source>
</evidence>
<comment type="caution">
    <text evidence="2">The sequence shown here is derived from an EMBL/GenBank/DDBJ whole genome shotgun (WGS) entry which is preliminary data.</text>
</comment>
<accession>A0ABV9VGB7</accession>
<reference evidence="3" key="1">
    <citation type="journal article" date="2019" name="Int. J. Syst. Evol. Microbiol.">
        <title>The Global Catalogue of Microorganisms (GCM) 10K type strain sequencing project: providing services to taxonomists for standard genome sequencing and annotation.</title>
        <authorList>
            <consortium name="The Broad Institute Genomics Platform"/>
            <consortium name="The Broad Institute Genome Sequencing Center for Infectious Disease"/>
            <person name="Wu L."/>
            <person name="Ma J."/>
        </authorList>
    </citation>
    <scope>NUCLEOTIDE SEQUENCE [LARGE SCALE GENOMIC DNA]</scope>
    <source>
        <strain evidence="3">ICMP 257</strain>
    </source>
</reference>
<feature type="region of interest" description="Disordered" evidence="1">
    <location>
        <begin position="1"/>
        <end position="24"/>
    </location>
</feature>
<evidence type="ECO:0000256" key="1">
    <source>
        <dbReference type="SAM" id="MobiDB-lite"/>
    </source>
</evidence>
<keyword evidence="3" id="KW-1185">Reference proteome</keyword>
<dbReference type="GeneID" id="43426526"/>
<dbReference type="RefSeq" id="WP_157841678.1">
    <property type="nucleotide sequence ID" value="NZ_JBHSJE010000008.1"/>
</dbReference>
<dbReference type="Proteomes" id="UP001595908">
    <property type="component" value="Unassembled WGS sequence"/>
</dbReference>
<sequence>MSESAATKAEPDRSGRHPFGAPSAALLARADHGNARFLARAAEPDTDTGSGATPAPKQFQGRASR</sequence>
<evidence type="ECO:0000313" key="2">
    <source>
        <dbReference type="EMBL" id="MFC4981844.1"/>
    </source>
</evidence>
<organism evidence="2 3">
    <name type="scientific">Streptomyces atroolivaceus</name>
    <dbReference type="NCBI Taxonomy" id="66869"/>
    <lineage>
        <taxon>Bacteria</taxon>
        <taxon>Bacillati</taxon>
        <taxon>Actinomycetota</taxon>
        <taxon>Actinomycetes</taxon>
        <taxon>Kitasatosporales</taxon>
        <taxon>Streptomycetaceae</taxon>
        <taxon>Streptomyces</taxon>
    </lineage>
</organism>
<gene>
    <name evidence="2" type="ORF">ACFPL4_26440</name>
</gene>
<name>A0ABV9VGB7_STRAZ</name>
<proteinExistence type="predicted"/>
<dbReference type="EMBL" id="JBHSJE010000008">
    <property type="protein sequence ID" value="MFC4981844.1"/>
    <property type="molecule type" value="Genomic_DNA"/>
</dbReference>
<protein>
    <submittedName>
        <fullName evidence="2">Uncharacterized protein</fullName>
    </submittedName>
</protein>